<evidence type="ECO:0000313" key="2">
    <source>
        <dbReference type="Proteomes" id="UP000826271"/>
    </source>
</evidence>
<dbReference type="PANTHER" id="PTHR33248">
    <property type="entry name" value="ZINC ION-BINDING PROTEIN"/>
    <property type="match status" value="1"/>
</dbReference>
<gene>
    <name evidence="1" type="ORF">BUALT_Bualt15G0102100</name>
</gene>
<organism evidence="1 2">
    <name type="scientific">Buddleja alternifolia</name>
    <dbReference type="NCBI Taxonomy" id="168488"/>
    <lineage>
        <taxon>Eukaryota</taxon>
        <taxon>Viridiplantae</taxon>
        <taxon>Streptophyta</taxon>
        <taxon>Embryophyta</taxon>
        <taxon>Tracheophyta</taxon>
        <taxon>Spermatophyta</taxon>
        <taxon>Magnoliopsida</taxon>
        <taxon>eudicotyledons</taxon>
        <taxon>Gunneridae</taxon>
        <taxon>Pentapetalae</taxon>
        <taxon>asterids</taxon>
        <taxon>lamiids</taxon>
        <taxon>Lamiales</taxon>
        <taxon>Scrophulariaceae</taxon>
        <taxon>Buddlejeae</taxon>
        <taxon>Buddleja</taxon>
    </lineage>
</organism>
<sequence length="160" mass="18078">MGISKNNFCPNWEIICDCKCPTVLRTLWTDSDHERRYHGCARNDGGCDFRLWDDPPMCYRSKMLIPELRNQCDKLEVEIPELMLIVEFLSEKMKKMQHKEYLQLGVDALNGLTNALDCVEDPLGALHLGAVVGAIEVVVAATLSACDVVAPWSFEQNFLS</sequence>
<evidence type="ECO:0000313" key="1">
    <source>
        <dbReference type="EMBL" id="KAG8368975.1"/>
    </source>
</evidence>
<keyword evidence="2" id="KW-1185">Reference proteome</keyword>
<name>A0AAV6WJC3_9LAMI</name>
<reference evidence="1" key="1">
    <citation type="submission" date="2019-10" db="EMBL/GenBank/DDBJ databases">
        <authorList>
            <person name="Zhang R."/>
            <person name="Pan Y."/>
            <person name="Wang J."/>
            <person name="Ma R."/>
            <person name="Yu S."/>
        </authorList>
    </citation>
    <scope>NUCLEOTIDE SEQUENCE</scope>
    <source>
        <strain evidence="1">LA-IB0</strain>
        <tissue evidence="1">Leaf</tissue>
    </source>
</reference>
<proteinExistence type="predicted"/>
<protein>
    <submittedName>
        <fullName evidence="1">Uncharacterized protein</fullName>
    </submittedName>
</protein>
<comment type="caution">
    <text evidence="1">The sequence shown here is derived from an EMBL/GenBank/DDBJ whole genome shotgun (WGS) entry which is preliminary data.</text>
</comment>
<dbReference type="AlphaFoldDB" id="A0AAV6WJC3"/>
<dbReference type="EMBL" id="WHWC01000015">
    <property type="protein sequence ID" value="KAG8368975.1"/>
    <property type="molecule type" value="Genomic_DNA"/>
</dbReference>
<dbReference type="Proteomes" id="UP000826271">
    <property type="component" value="Unassembled WGS sequence"/>
</dbReference>
<accession>A0AAV6WJC3</accession>